<organism evidence="4 5">
    <name type="scientific">Protea cynaroides</name>
    <dbReference type="NCBI Taxonomy" id="273540"/>
    <lineage>
        <taxon>Eukaryota</taxon>
        <taxon>Viridiplantae</taxon>
        <taxon>Streptophyta</taxon>
        <taxon>Embryophyta</taxon>
        <taxon>Tracheophyta</taxon>
        <taxon>Spermatophyta</taxon>
        <taxon>Magnoliopsida</taxon>
        <taxon>Proteales</taxon>
        <taxon>Proteaceae</taxon>
        <taxon>Protea</taxon>
    </lineage>
</organism>
<dbReference type="Pfam" id="PF00400">
    <property type="entry name" value="WD40"/>
    <property type="match status" value="3"/>
</dbReference>
<reference evidence="4" key="1">
    <citation type="journal article" date="2023" name="Plant J.">
        <title>The genome of the king protea, Protea cynaroides.</title>
        <authorList>
            <person name="Chang J."/>
            <person name="Duong T.A."/>
            <person name="Schoeman C."/>
            <person name="Ma X."/>
            <person name="Roodt D."/>
            <person name="Barker N."/>
            <person name="Li Z."/>
            <person name="Van de Peer Y."/>
            <person name="Mizrachi E."/>
        </authorList>
    </citation>
    <scope>NUCLEOTIDE SEQUENCE</scope>
    <source>
        <tissue evidence="4">Young leaves</tissue>
    </source>
</reference>
<evidence type="ECO:0000313" key="4">
    <source>
        <dbReference type="EMBL" id="KAJ4954672.1"/>
    </source>
</evidence>
<dbReference type="InterPro" id="IPR040324">
    <property type="entry name" value="WDR44/Dgr2"/>
</dbReference>
<dbReference type="InterPro" id="IPR036322">
    <property type="entry name" value="WD40_repeat_dom_sf"/>
</dbReference>
<dbReference type="InterPro" id="IPR020472">
    <property type="entry name" value="WD40_PAC1"/>
</dbReference>
<comment type="caution">
    <text evidence="4">The sequence shown here is derived from an EMBL/GenBank/DDBJ whole genome shotgun (WGS) entry which is preliminary data.</text>
</comment>
<dbReference type="Proteomes" id="UP001141806">
    <property type="component" value="Unassembled WGS sequence"/>
</dbReference>
<dbReference type="PRINTS" id="PR00320">
    <property type="entry name" value="GPROTEINBRPT"/>
</dbReference>
<keyword evidence="2" id="KW-0677">Repeat</keyword>
<accession>A0A9Q0GZ54</accession>
<gene>
    <name evidence="4" type="ORF">NE237_011455</name>
</gene>
<dbReference type="PANTHER" id="PTHR14221:SF0">
    <property type="entry name" value="WD REPEAT-CONTAINING PROTEIN 44"/>
    <property type="match status" value="1"/>
</dbReference>
<dbReference type="AlphaFoldDB" id="A0A9Q0GZ54"/>
<evidence type="ECO:0000313" key="5">
    <source>
        <dbReference type="Proteomes" id="UP001141806"/>
    </source>
</evidence>
<evidence type="ECO:0000256" key="3">
    <source>
        <dbReference type="PROSITE-ProRule" id="PRU00221"/>
    </source>
</evidence>
<sequence length="748" mass="83702">MGSCSEEEEDRFFDSWEELASVSDSVWDCRENFDSSSEPVNWVSGTFQYEVWVKTPESIRERRNKFLNLMGMNLDGTTADNSLGGSLDHEVEIDRITENGGAVLRSSDFEDGFSSSRSSMSCWSNDAPDCSDGVPDENFVCRIKNLDNGTEFVVDELGQDGMLSRLRQVGSNRLVTVDEFEKILWLSPLVQQFMRREVVEATNSVDKSKREKRGWLRRLGPLSCFVNRQGYGGRSLSNRSNPSSGPWQRARVRLHKKRSKELSALYMGQEISAHDGSILTMKFSLDGQCLASAGEDGVVRVWQVIETERSNEDGILDIDPSFVYFTINHSSELVPLFADKEKLAKFKTLRKTSDSVCVILPPKVFRLSEKPLHEFRGHSGEVLDLSWSKEKYLLSSSVDKTVRLWHVGFEGCLKVFFHNNYVTCVQFNPLNDNYFISGSIDGKVRIWDIPGCLVVDWTDVREIVTAVCYRPDGKGGIVGSLTGNCRFYDAIDNSLQLGDQICLLGKKKSHLKRITGFQFSPSDPSKVMVTSADSQIRILNRVDVVRKFRGLRNARNHISASFSADGKHIISLSEDSNVYVFNNNKQDGPVPSQSKSIWSSERFFSENASIAVPWCGLRSGGAVNSAVSDTLPSPKQVGDPPASETANGWLHRQLDKNLRNVLPMTSPDPFSNGFFLEVLPKGSATWPEEKLASGVLPTSSTVCKSKYKLLKTSWQNMLSSHAWGLVIVTAGWDGRIRSFLNYGLPVRI</sequence>
<dbReference type="SUPFAM" id="SSF50978">
    <property type="entry name" value="WD40 repeat-like"/>
    <property type="match status" value="1"/>
</dbReference>
<dbReference type="PROSITE" id="PS50082">
    <property type="entry name" value="WD_REPEATS_2"/>
    <property type="match status" value="3"/>
</dbReference>
<dbReference type="InterPro" id="IPR001680">
    <property type="entry name" value="WD40_rpt"/>
</dbReference>
<evidence type="ECO:0008006" key="6">
    <source>
        <dbReference type="Google" id="ProtNLM"/>
    </source>
</evidence>
<dbReference type="EMBL" id="JAMYWD010000011">
    <property type="protein sequence ID" value="KAJ4954672.1"/>
    <property type="molecule type" value="Genomic_DNA"/>
</dbReference>
<dbReference type="InterPro" id="IPR015943">
    <property type="entry name" value="WD40/YVTN_repeat-like_dom_sf"/>
</dbReference>
<feature type="repeat" description="WD" evidence="3">
    <location>
        <begin position="375"/>
        <end position="407"/>
    </location>
</feature>
<feature type="repeat" description="WD" evidence="3">
    <location>
        <begin position="271"/>
        <end position="312"/>
    </location>
</feature>
<keyword evidence="1 3" id="KW-0853">WD repeat</keyword>
<name>A0A9Q0GZ54_9MAGN</name>
<dbReference type="SMART" id="SM00320">
    <property type="entry name" value="WD40"/>
    <property type="match status" value="7"/>
</dbReference>
<dbReference type="PROSITE" id="PS50294">
    <property type="entry name" value="WD_REPEATS_REGION"/>
    <property type="match status" value="3"/>
</dbReference>
<keyword evidence="5" id="KW-1185">Reference proteome</keyword>
<evidence type="ECO:0000256" key="2">
    <source>
        <dbReference type="ARBA" id="ARBA00022737"/>
    </source>
</evidence>
<dbReference type="PANTHER" id="PTHR14221">
    <property type="entry name" value="WD REPEAT DOMAIN 44"/>
    <property type="match status" value="1"/>
</dbReference>
<protein>
    <recommendedName>
        <fullName evidence="6">WD repeat-containing protein 44</fullName>
    </recommendedName>
</protein>
<proteinExistence type="predicted"/>
<feature type="repeat" description="WD" evidence="3">
    <location>
        <begin position="415"/>
        <end position="449"/>
    </location>
</feature>
<evidence type="ECO:0000256" key="1">
    <source>
        <dbReference type="ARBA" id="ARBA00022574"/>
    </source>
</evidence>
<dbReference type="Gene3D" id="2.130.10.10">
    <property type="entry name" value="YVTN repeat-like/Quinoprotein amine dehydrogenase"/>
    <property type="match status" value="1"/>
</dbReference>
<dbReference type="OrthoDB" id="408728at2759"/>